<name>A0A926D6U9_9FIRM</name>
<dbReference type="GO" id="GO:0005524">
    <property type="term" value="F:ATP binding"/>
    <property type="evidence" value="ECO:0007669"/>
    <property type="project" value="UniProtKB-KW"/>
</dbReference>
<organism evidence="12 13">
    <name type="scientific">Yeguia hominis</name>
    <dbReference type="NCBI Taxonomy" id="2763662"/>
    <lineage>
        <taxon>Bacteria</taxon>
        <taxon>Bacillati</taxon>
        <taxon>Bacillota</taxon>
        <taxon>Clostridia</taxon>
        <taxon>Eubacteriales</taxon>
        <taxon>Yeguiaceae</taxon>
        <taxon>Yeguia</taxon>
    </lineage>
</organism>
<keyword evidence="13" id="KW-1185">Reference proteome</keyword>
<dbReference type="Pfam" id="PF02687">
    <property type="entry name" value="FtsX"/>
    <property type="match status" value="1"/>
</dbReference>
<dbReference type="GO" id="GO:0016887">
    <property type="term" value="F:ATP hydrolysis activity"/>
    <property type="evidence" value="ECO:0007669"/>
    <property type="project" value="InterPro"/>
</dbReference>
<keyword evidence="5" id="KW-0547">Nucleotide-binding</keyword>
<dbReference type="InterPro" id="IPR017871">
    <property type="entry name" value="ABC_transporter-like_CS"/>
</dbReference>
<dbReference type="Gene3D" id="3.40.50.300">
    <property type="entry name" value="P-loop containing nucleotide triphosphate hydrolases"/>
    <property type="match status" value="1"/>
</dbReference>
<dbReference type="PROSITE" id="PS50893">
    <property type="entry name" value="ABC_TRANSPORTER_2"/>
    <property type="match status" value="1"/>
</dbReference>
<keyword evidence="2" id="KW-0813">Transport</keyword>
<dbReference type="GO" id="GO:0005886">
    <property type="term" value="C:plasma membrane"/>
    <property type="evidence" value="ECO:0007669"/>
    <property type="project" value="UniProtKB-SubCell"/>
</dbReference>
<proteinExistence type="inferred from homology"/>
<dbReference type="RefSeq" id="WP_249317647.1">
    <property type="nucleotide sequence ID" value="NZ_JACRSN010000001.1"/>
</dbReference>
<reference evidence="12" key="1">
    <citation type="submission" date="2020-08" db="EMBL/GenBank/DDBJ databases">
        <title>Genome public.</title>
        <authorList>
            <person name="Liu C."/>
            <person name="Sun Q."/>
        </authorList>
    </citation>
    <scope>NUCLEOTIDE SEQUENCE</scope>
    <source>
        <strain evidence="12">NSJ-40</strain>
    </source>
</reference>
<sequence length="890" mass="98404">MIEVKQLTKVYSGATPVTALDALSLTLPDTGMVFFLGRSGSGKTTLLNLLGGLDGFQGGDIQVDGISLQGLSARQLDAYRNTYIGFVFQEYNLLDELTVAENLALALQLQQTEVSSVAMEQALAAVHLEGYQSRRSGELSGGQKQRVAIARALIKNPKLLLADEPTGALDTENSRQVWDILKALSRDHLVIVVTHDREYAAQYADRIVELADGRVLADTAPQFAGVPCAGGLSVQPTHLPARVVRRMAWNAIRTKKLRFAAVVGLSVIAFLLVGLADAFSSYRYEEALFRSLYEENSAATALRKEQQMDYGDGADWYHDGFRMSEDEIIALAEKTGCAVKGVYTLPKAMRIESNYCSTEVTNQNYSRYVAELSGFMELSEEELPTFGLELLAGKMPDGSRDEIALSRYVLESFEGAGYREYTGPRYYVKHEDGSETPYTFDEWVKTYYQKLPDFFSYQIDLQSYRDEAPEYTIAKAEDLIGKTVFIGDRNYTVPGIVETHFDNTRYKGTKRLDLTADNTADLKEWMQANQLDAERQYGLSTLAFVGSGKIREIAARYPATVTVHDGKIQIENDYLDMTTTTIARLCDLGEAAKGVYCRGQVDENGMPQPGLPENLREREFLAPEALRNPVGKDTQTVAALDSGKAYENFQLSVTFNDGRNAWSSVGYQMRGNLDLWNYYGTEIYDVQGLLVVSDATFEKLSEGRGGLYAFAIASLPQGKTALRQFLSVCFASDGGIRYAATNAATCQMNMMNETLITATRLLRYIGLTLTLFAALLMFQFISVSITARKRQIGIMRALGAGQRDVFRIFLYESLFVAAVNALLSGLLVFVAAMVGNRILAAQYGLLFSLLQPGIRQAALLAAFSFGVALLSSCIPIRRIARQRPVDAIRQ</sequence>
<dbReference type="AlphaFoldDB" id="A0A926D6U9"/>
<dbReference type="PROSITE" id="PS00211">
    <property type="entry name" value="ABC_TRANSPORTER_1"/>
    <property type="match status" value="1"/>
</dbReference>
<feature type="domain" description="ABC transporter" evidence="11">
    <location>
        <begin position="2"/>
        <end position="237"/>
    </location>
</feature>
<feature type="transmembrane region" description="Helical" evidence="10">
    <location>
        <begin position="854"/>
        <end position="874"/>
    </location>
</feature>
<dbReference type="Pfam" id="PF00005">
    <property type="entry name" value="ABC_tran"/>
    <property type="match status" value="1"/>
</dbReference>
<evidence type="ECO:0000256" key="9">
    <source>
        <dbReference type="ARBA" id="ARBA00038388"/>
    </source>
</evidence>
<evidence type="ECO:0000256" key="4">
    <source>
        <dbReference type="ARBA" id="ARBA00022692"/>
    </source>
</evidence>
<gene>
    <name evidence="12" type="ORF">IAG03_00305</name>
</gene>
<evidence type="ECO:0000256" key="7">
    <source>
        <dbReference type="ARBA" id="ARBA00022989"/>
    </source>
</evidence>
<feature type="transmembrane region" description="Helical" evidence="10">
    <location>
        <begin position="761"/>
        <end position="787"/>
    </location>
</feature>
<dbReference type="InterPro" id="IPR003593">
    <property type="entry name" value="AAA+_ATPase"/>
</dbReference>
<comment type="caution">
    <text evidence="12">The sequence shown here is derived from an EMBL/GenBank/DDBJ whole genome shotgun (WGS) entry which is preliminary data.</text>
</comment>
<dbReference type="InterPro" id="IPR017911">
    <property type="entry name" value="MacB-like_ATP-bd"/>
</dbReference>
<dbReference type="Proteomes" id="UP000651482">
    <property type="component" value="Unassembled WGS sequence"/>
</dbReference>
<evidence type="ECO:0000256" key="8">
    <source>
        <dbReference type="ARBA" id="ARBA00023136"/>
    </source>
</evidence>
<dbReference type="GO" id="GO:0022857">
    <property type="term" value="F:transmembrane transporter activity"/>
    <property type="evidence" value="ECO:0007669"/>
    <property type="project" value="TreeGrafter"/>
</dbReference>
<dbReference type="CDD" id="cd03255">
    <property type="entry name" value="ABC_MJ0796_LolCDE_FtsE"/>
    <property type="match status" value="1"/>
</dbReference>
<dbReference type="InterPro" id="IPR015854">
    <property type="entry name" value="ABC_transpr_LolD-like"/>
</dbReference>
<keyword evidence="6 12" id="KW-0067">ATP-binding</keyword>
<comment type="similarity">
    <text evidence="9">Belongs to the ABC transporter superfamily. Macrolide exporter (TC 3.A.1.122) family.</text>
</comment>
<dbReference type="EMBL" id="JACRSN010000001">
    <property type="protein sequence ID" value="MBC8532464.1"/>
    <property type="molecule type" value="Genomic_DNA"/>
</dbReference>
<dbReference type="SMART" id="SM00382">
    <property type="entry name" value="AAA"/>
    <property type="match status" value="1"/>
</dbReference>
<evidence type="ECO:0000256" key="10">
    <source>
        <dbReference type="SAM" id="Phobius"/>
    </source>
</evidence>
<evidence type="ECO:0000313" key="12">
    <source>
        <dbReference type="EMBL" id="MBC8532464.1"/>
    </source>
</evidence>
<keyword evidence="8 10" id="KW-0472">Membrane</keyword>
<dbReference type="PANTHER" id="PTHR24220">
    <property type="entry name" value="IMPORT ATP-BINDING PROTEIN"/>
    <property type="match status" value="1"/>
</dbReference>
<keyword evidence="4 10" id="KW-0812">Transmembrane</keyword>
<evidence type="ECO:0000256" key="1">
    <source>
        <dbReference type="ARBA" id="ARBA00004429"/>
    </source>
</evidence>
<evidence type="ECO:0000256" key="6">
    <source>
        <dbReference type="ARBA" id="ARBA00022840"/>
    </source>
</evidence>
<feature type="transmembrane region" description="Helical" evidence="10">
    <location>
        <begin position="808"/>
        <end position="834"/>
    </location>
</feature>
<dbReference type="InterPro" id="IPR003439">
    <property type="entry name" value="ABC_transporter-like_ATP-bd"/>
</dbReference>
<evidence type="ECO:0000256" key="5">
    <source>
        <dbReference type="ARBA" id="ARBA00022741"/>
    </source>
</evidence>
<dbReference type="InterPro" id="IPR027417">
    <property type="entry name" value="P-loop_NTPase"/>
</dbReference>
<evidence type="ECO:0000313" key="13">
    <source>
        <dbReference type="Proteomes" id="UP000651482"/>
    </source>
</evidence>
<comment type="subcellular location">
    <subcellularLocation>
        <location evidence="1">Cell inner membrane</location>
        <topology evidence="1">Multi-pass membrane protein</topology>
    </subcellularLocation>
</comment>
<evidence type="ECO:0000256" key="3">
    <source>
        <dbReference type="ARBA" id="ARBA00022475"/>
    </source>
</evidence>
<keyword evidence="7 10" id="KW-1133">Transmembrane helix</keyword>
<feature type="transmembrane region" description="Helical" evidence="10">
    <location>
        <begin position="257"/>
        <end position="276"/>
    </location>
</feature>
<evidence type="ECO:0000256" key="2">
    <source>
        <dbReference type="ARBA" id="ARBA00022448"/>
    </source>
</evidence>
<accession>A0A926D6U9</accession>
<evidence type="ECO:0000259" key="11">
    <source>
        <dbReference type="PROSITE" id="PS50893"/>
    </source>
</evidence>
<dbReference type="InterPro" id="IPR003838">
    <property type="entry name" value="ABC3_permease_C"/>
</dbReference>
<keyword evidence="3" id="KW-1003">Cell membrane</keyword>
<protein>
    <submittedName>
        <fullName evidence="12">ATP-binding cassette domain-containing protein</fullName>
    </submittedName>
</protein>
<dbReference type="SUPFAM" id="SSF52540">
    <property type="entry name" value="P-loop containing nucleoside triphosphate hydrolases"/>
    <property type="match status" value="1"/>
</dbReference>